<evidence type="ECO:0000313" key="2">
    <source>
        <dbReference type="EMBL" id="EHR79284.1"/>
    </source>
</evidence>
<feature type="coiled-coil region" evidence="1">
    <location>
        <begin position="273"/>
        <end position="349"/>
    </location>
</feature>
<dbReference type="AlphaFoldDB" id="H3ZL81"/>
<reference evidence="2 3" key="1">
    <citation type="journal article" date="2012" name="J. Bacteriol.">
        <title>Genome sequence of the model hyperthermophilic archaeon Thermococcus litoralis NS-C.</title>
        <authorList>
            <person name="Gardner A.F."/>
            <person name="Kumar S."/>
            <person name="Perler F.B."/>
        </authorList>
    </citation>
    <scope>NUCLEOTIDE SEQUENCE [LARGE SCALE GENOMIC DNA]</scope>
    <source>
        <strain evidence="3">ATCC 51850 / DSM 5473 / JCM 8560 / NS-C</strain>
    </source>
</reference>
<sequence length="354" mass="42378">MKLREALREYEKIKEDVKKQRQKIAEKYTKTSKEIVSKILKNLEKLEQKELPKKVDPRLARIVEVEKERYITALRNMVKKIENIEDVKKILPEISKFHVAHGRHLLLVFEKEVYEINALLKSLSKEYSAYLEEINKVGIENVKAKELLKELEDLKSHIKEEERSKENLMTQLKRLQEQIEELENKPEFKALKESEEKLRREISQKEIKIRSKVSKLQKPIKRMRMPDATAREFLKDSAYAIHHPEEFLKLLDKIKDNLDKKYKKTAEWAKTNLVKESQELNAMKERLTKIEEKLSTFIGEEEAKKREIEELKKKIQEKEEKIRSFKKQIHELEEELRKSISKLERILGEKIERS</sequence>
<dbReference type="RefSeq" id="WP_004067118.1">
    <property type="nucleotide sequence ID" value="NC_022084.1"/>
</dbReference>
<dbReference type="STRING" id="523849.OCC_00962"/>
<dbReference type="PaxDb" id="523849-OCC_00962"/>
<protein>
    <submittedName>
        <fullName evidence="2">Uncharacterized protein</fullName>
    </submittedName>
</protein>
<dbReference type="OrthoDB" id="102549at2157"/>
<feature type="coiled-coil region" evidence="1">
    <location>
        <begin position="134"/>
        <end position="208"/>
    </location>
</feature>
<keyword evidence="1" id="KW-0175">Coiled coil</keyword>
<dbReference type="HOGENOM" id="CLU_775273_0_0_2"/>
<keyword evidence="3" id="KW-1185">Reference proteome</keyword>
<evidence type="ECO:0000313" key="3">
    <source>
        <dbReference type="Proteomes" id="UP000015502"/>
    </source>
</evidence>
<feature type="coiled-coil region" evidence="1">
    <location>
        <begin position="3"/>
        <end position="30"/>
    </location>
</feature>
<dbReference type="Proteomes" id="UP000015502">
    <property type="component" value="Chromosome"/>
</dbReference>
<organism evidence="2 3">
    <name type="scientific">Thermococcus litoralis (strain ATCC 51850 / DSM 5473 / JCM 8560 / NS-C)</name>
    <dbReference type="NCBI Taxonomy" id="523849"/>
    <lineage>
        <taxon>Archaea</taxon>
        <taxon>Methanobacteriati</taxon>
        <taxon>Methanobacteriota</taxon>
        <taxon>Thermococci</taxon>
        <taxon>Thermococcales</taxon>
        <taxon>Thermococcaceae</taxon>
        <taxon>Thermococcus</taxon>
    </lineage>
</organism>
<dbReference type="EMBL" id="CP006670">
    <property type="protein sequence ID" value="EHR79284.1"/>
    <property type="molecule type" value="Genomic_DNA"/>
</dbReference>
<dbReference type="KEGG" id="tlt:OCC_00962"/>
<dbReference type="GeneID" id="16550446"/>
<name>H3ZL81_THELN</name>
<accession>H3ZL81</accession>
<evidence type="ECO:0000256" key="1">
    <source>
        <dbReference type="SAM" id="Coils"/>
    </source>
</evidence>
<gene>
    <name evidence="2" type="ORF">OCC_00962</name>
</gene>
<proteinExistence type="predicted"/>